<keyword evidence="2" id="KW-1185">Reference proteome</keyword>
<proteinExistence type="predicted"/>
<sequence length="821" mass="91026">MAAHNNDHILPEEDPHNPYASSNRWRHQESSAFARAAIARDPHTTTSSHTRDLSDYLNSTRIEGNRPDSNGTGNYRPIVVGSSDGAHDGIGVEDGKEVVCGPLLNYRRMEGRTWHGSVLLVTKGGGQTQHFQPTLNIGRISVAPGQQGLVHEGSAANGATVDAVRSDHGTDVPGICLYSDPRNTFWQFPLTCDIGDTETKWAYSIADVRYKSTTKPKTNYFYIPAINESMRMMFHSCNGFSVGTDEEAWSGPALWNDVMRTHAQAPLHVMIGGGDQIYNDGIRVKGPLREWTDIGNPKKRREYPFPESLREACDDYYLNNYIRWYSTEPFAAANGQIPQLNIWDDHDIIDGFGSYVNEFMKCDVFRGIGGTAHKYYMLFQHHLPPPASTYTSDAPETATYGPDHDPKQLINTYVRQQAFDSSYIIGSKPGPYVAEHSMNMFAKLGARVALLGIDARTERTRHQVNYPETYDMIFDRLRNELGAAAATGQPFRHLILLLGIPIAYPRLTWLENVFSSPLIAPVKFLNRRFGFGGGVFNHFDGSVDLLDDLDDHYTARTHKKERNAMIKRFQDICSEFSVRLTILGGDVHLAALGRFYSNPNLHIPVEADHRYMVNVVSSAIVNKPPPAAIANLLASRNKIHHLDPDTDETLMALFDKDPGNSTKTRSSNNVTMPSRNYAIITENSPNNHVAATNGHAEAANGNLLENQFDGKNGHSFLSQGEFGAGTKHKAASLETHGKNYDGSLDVCIKVEIDQHDKEGRTEPYGLSIPVLNYEAGKFGTNVHSHHLRQHRSRPGTAGRQSTRAPSTAPSLPVSAPETTGH</sequence>
<accession>A0ACC0CXX0</accession>
<dbReference type="EMBL" id="MU394326">
    <property type="protein sequence ID" value="KAI6085337.1"/>
    <property type="molecule type" value="Genomic_DNA"/>
</dbReference>
<reference evidence="1 2" key="1">
    <citation type="journal article" date="2022" name="New Phytol.">
        <title>Ecological generalism drives hyperdiversity of secondary metabolite gene clusters in xylarialean endophytes.</title>
        <authorList>
            <person name="Franco M.E.E."/>
            <person name="Wisecaver J.H."/>
            <person name="Arnold A.E."/>
            <person name="Ju Y.M."/>
            <person name="Slot J.C."/>
            <person name="Ahrendt S."/>
            <person name="Moore L.P."/>
            <person name="Eastman K.E."/>
            <person name="Scott K."/>
            <person name="Konkel Z."/>
            <person name="Mondo S.J."/>
            <person name="Kuo A."/>
            <person name="Hayes R.D."/>
            <person name="Haridas S."/>
            <person name="Andreopoulos B."/>
            <person name="Riley R."/>
            <person name="LaButti K."/>
            <person name="Pangilinan J."/>
            <person name="Lipzen A."/>
            <person name="Amirebrahimi M."/>
            <person name="Yan J."/>
            <person name="Adam C."/>
            <person name="Keymanesh K."/>
            <person name="Ng V."/>
            <person name="Louie K."/>
            <person name="Northen T."/>
            <person name="Drula E."/>
            <person name="Henrissat B."/>
            <person name="Hsieh H.M."/>
            <person name="Youens-Clark K."/>
            <person name="Lutzoni F."/>
            <person name="Miadlikowska J."/>
            <person name="Eastwood D.C."/>
            <person name="Hamelin R.C."/>
            <person name="Grigoriev I.V."/>
            <person name="U'Ren J.M."/>
        </authorList>
    </citation>
    <scope>NUCLEOTIDE SEQUENCE [LARGE SCALE GENOMIC DNA]</scope>
    <source>
        <strain evidence="1 2">ER1909</strain>
    </source>
</reference>
<dbReference type="Proteomes" id="UP001497680">
    <property type="component" value="Unassembled WGS sequence"/>
</dbReference>
<gene>
    <name evidence="1" type="ORF">F4821DRAFT_150734</name>
</gene>
<organism evidence="1 2">
    <name type="scientific">Hypoxylon rubiginosum</name>
    <dbReference type="NCBI Taxonomy" id="110542"/>
    <lineage>
        <taxon>Eukaryota</taxon>
        <taxon>Fungi</taxon>
        <taxon>Dikarya</taxon>
        <taxon>Ascomycota</taxon>
        <taxon>Pezizomycotina</taxon>
        <taxon>Sordariomycetes</taxon>
        <taxon>Xylariomycetidae</taxon>
        <taxon>Xylariales</taxon>
        <taxon>Hypoxylaceae</taxon>
        <taxon>Hypoxylon</taxon>
    </lineage>
</organism>
<comment type="caution">
    <text evidence="1">The sequence shown here is derived from an EMBL/GenBank/DDBJ whole genome shotgun (WGS) entry which is preliminary data.</text>
</comment>
<name>A0ACC0CXX0_9PEZI</name>
<evidence type="ECO:0000313" key="1">
    <source>
        <dbReference type="EMBL" id="KAI6085337.1"/>
    </source>
</evidence>
<evidence type="ECO:0000313" key="2">
    <source>
        <dbReference type="Proteomes" id="UP001497680"/>
    </source>
</evidence>
<protein>
    <submittedName>
        <fullName evidence="1">Uncharacterized protein</fullName>
    </submittedName>
</protein>